<dbReference type="SUPFAM" id="SSF101690">
    <property type="entry name" value="PAZ domain"/>
    <property type="match status" value="1"/>
</dbReference>
<evidence type="ECO:0000256" key="14">
    <source>
        <dbReference type="ARBA" id="ARBA00023158"/>
    </source>
</evidence>
<keyword evidence="14" id="KW-0943">RNA-mediated gene silencing</keyword>
<dbReference type="Pfam" id="PF00271">
    <property type="entry name" value="Helicase_C"/>
    <property type="match status" value="1"/>
</dbReference>
<dbReference type="SMART" id="SM00487">
    <property type="entry name" value="DEXDc"/>
    <property type="match status" value="1"/>
</dbReference>
<dbReference type="InterPro" id="IPR003100">
    <property type="entry name" value="PAZ_dom"/>
</dbReference>
<dbReference type="Gene3D" id="3.30.160.380">
    <property type="entry name" value="Dicer dimerisation domain"/>
    <property type="match status" value="1"/>
</dbReference>
<evidence type="ECO:0000256" key="5">
    <source>
        <dbReference type="ARBA" id="ARBA00022723"/>
    </source>
</evidence>
<dbReference type="InterPro" id="IPR038248">
    <property type="entry name" value="Dicer_dimer_sf"/>
</dbReference>
<dbReference type="InterPro" id="IPR005034">
    <property type="entry name" value="Dicer_dimerisation"/>
</dbReference>
<dbReference type="FunFam" id="3.40.50.300:FF:000705">
    <property type="entry name" value="Endoribonuclease dicer-like protein"/>
    <property type="match status" value="1"/>
</dbReference>
<dbReference type="Pfam" id="PF02170">
    <property type="entry name" value="PAZ"/>
    <property type="match status" value="1"/>
</dbReference>
<evidence type="ECO:0000256" key="7">
    <source>
        <dbReference type="ARBA" id="ARBA00022741"/>
    </source>
</evidence>
<evidence type="ECO:0000256" key="18">
    <source>
        <dbReference type="PROSITE-ProRule" id="PRU00657"/>
    </source>
</evidence>
<dbReference type="CDD" id="cd00593">
    <property type="entry name" value="RIBOc"/>
    <property type="match status" value="2"/>
</dbReference>
<dbReference type="FunFam" id="3.30.160.380:FF:000001">
    <property type="entry name" value="Endoribonuclease dicer-like 1"/>
    <property type="match status" value="1"/>
</dbReference>
<reference evidence="26" key="2">
    <citation type="submission" date="2025-08" db="UniProtKB">
        <authorList>
            <consortium name="RefSeq"/>
        </authorList>
    </citation>
    <scope>IDENTIFICATION</scope>
    <source>
        <tissue evidence="26">Whole plant</tissue>
    </source>
</reference>
<dbReference type="GO" id="GO:0005737">
    <property type="term" value="C:cytoplasm"/>
    <property type="evidence" value="ECO:0007669"/>
    <property type="project" value="TreeGrafter"/>
</dbReference>
<dbReference type="InterPro" id="IPR027417">
    <property type="entry name" value="P-loop_NTPase"/>
</dbReference>
<comment type="cofactor">
    <cofactor evidence="1">
        <name>Mn(2+)</name>
        <dbReference type="ChEBI" id="CHEBI:29035"/>
    </cofactor>
</comment>
<dbReference type="GO" id="GO:0046872">
    <property type="term" value="F:metal ion binding"/>
    <property type="evidence" value="ECO:0007669"/>
    <property type="project" value="UniProtKB-KW"/>
</dbReference>
<dbReference type="InterPro" id="IPR011545">
    <property type="entry name" value="DEAD/DEAH_box_helicase_dom"/>
</dbReference>
<dbReference type="GO" id="GO:0005524">
    <property type="term" value="F:ATP binding"/>
    <property type="evidence" value="ECO:0007669"/>
    <property type="project" value="UniProtKB-KW"/>
</dbReference>
<reference evidence="25" key="1">
    <citation type="journal article" date="2016" name="Nat. Genet.">
        <title>The genome sequences of Arachis duranensis and Arachis ipaensis, the diploid ancestors of cultivated peanut.</title>
        <authorList>
            <person name="Bertioli D.J."/>
            <person name="Cannon S.B."/>
            <person name="Froenicke L."/>
            <person name="Huang G."/>
            <person name="Farmer A.D."/>
            <person name="Cannon E.K."/>
            <person name="Liu X."/>
            <person name="Gao D."/>
            <person name="Clevenger J."/>
            <person name="Dash S."/>
            <person name="Ren L."/>
            <person name="Moretzsohn M.C."/>
            <person name="Shirasawa K."/>
            <person name="Huang W."/>
            <person name="Vidigal B."/>
            <person name="Abernathy B."/>
            <person name="Chu Y."/>
            <person name="Niederhuth C.E."/>
            <person name="Umale P."/>
            <person name="Araujo A.C."/>
            <person name="Kozik A."/>
            <person name="Kim K.D."/>
            <person name="Burow M.D."/>
            <person name="Varshney R.K."/>
            <person name="Wang X."/>
            <person name="Zhang X."/>
            <person name="Barkley N."/>
            <person name="Guimaraes P.M."/>
            <person name="Isobe S."/>
            <person name="Guo B."/>
            <person name="Liao B."/>
            <person name="Stalker H.T."/>
            <person name="Schmitz R.J."/>
            <person name="Scheffler B.E."/>
            <person name="Leal-Bertioli S.C."/>
            <person name="Xun X."/>
            <person name="Jackson S.A."/>
            <person name="Michelmore R."/>
            <person name="Ozias-Akins P."/>
        </authorList>
    </citation>
    <scope>NUCLEOTIDE SEQUENCE [LARGE SCALE GENOMIC DNA]</scope>
    <source>
        <strain evidence="25">cv. V14167</strain>
    </source>
</reference>
<keyword evidence="10" id="KW-0347">Helicase</keyword>
<evidence type="ECO:0000256" key="11">
    <source>
        <dbReference type="ARBA" id="ARBA00022840"/>
    </source>
</evidence>
<dbReference type="Gene3D" id="2.170.260.10">
    <property type="entry name" value="paz domain"/>
    <property type="match status" value="1"/>
</dbReference>
<dbReference type="PROSITE" id="PS51194">
    <property type="entry name" value="HELICASE_CTER"/>
    <property type="match status" value="1"/>
</dbReference>
<dbReference type="InterPro" id="IPR014001">
    <property type="entry name" value="Helicase_ATP-bd"/>
</dbReference>
<evidence type="ECO:0000256" key="19">
    <source>
        <dbReference type="SAM" id="MobiDB-lite"/>
    </source>
</evidence>
<dbReference type="GO" id="GO:0004386">
    <property type="term" value="F:helicase activity"/>
    <property type="evidence" value="ECO:0007669"/>
    <property type="project" value="UniProtKB-KW"/>
</dbReference>
<evidence type="ECO:0000256" key="12">
    <source>
        <dbReference type="ARBA" id="ARBA00022842"/>
    </source>
</evidence>
<feature type="compositionally biased region" description="Low complexity" evidence="19">
    <location>
        <begin position="15"/>
        <end position="25"/>
    </location>
</feature>
<protein>
    <submittedName>
        <fullName evidence="26">Endoribonuclease Dicer homolog 2 isoform X1</fullName>
    </submittedName>
</protein>
<comment type="cofactor">
    <cofactor evidence="2">
        <name>Mg(2+)</name>
        <dbReference type="ChEBI" id="CHEBI:18420"/>
    </cofactor>
</comment>
<proteinExistence type="inferred from homology"/>
<dbReference type="GO" id="GO:0005634">
    <property type="term" value="C:nucleus"/>
    <property type="evidence" value="ECO:0007669"/>
    <property type="project" value="UniProtKB-SubCell"/>
</dbReference>
<dbReference type="FunFam" id="3.40.50.300:FF:000420">
    <property type="entry name" value="Endoribonuclease dicer-like 1"/>
    <property type="match status" value="1"/>
</dbReference>
<dbReference type="PROSITE" id="PS50821">
    <property type="entry name" value="PAZ"/>
    <property type="match status" value="1"/>
</dbReference>
<evidence type="ECO:0000256" key="13">
    <source>
        <dbReference type="ARBA" id="ARBA00022884"/>
    </source>
</evidence>
<dbReference type="InterPro" id="IPR001650">
    <property type="entry name" value="Helicase_C-like"/>
</dbReference>
<feature type="region of interest" description="Disordered" evidence="19">
    <location>
        <begin position="1"/>
        <end position="34"/>
    </location>
</feature>
<keyword evidence="4" id="KW-0540">Nuclease</keyword>
<accession>A0A9C6TLP9</accession>
<dbReference type="SUPFAM" id="SSF69065">
    <property type="entry name" value="RNase III domain-like"/>
    <property type="match status" value="2"/>
</dbReference>
<evidence type="ECO:0000256" key="1">
    <source>
        <dbReference type="ARBA" id="ARBA00001936"/>
    </source>
</evidence>
<keyword evidence="15" id="KW-0464">Manganese</keyword>
<feature type="domain" description="PAZ" evidence="21">
    <location>
        <begin position="847"/>
        <end position="962"/>
    </location>
</feature>
<dbReference type="SUPFAM" id="SSF52540">
    <property type="entry name" value="P-loop containing nucleoside triphosphate hydrolases"/>
    <property type="match status" value="1"/>
</dbReference>
<sequence>MEMTRKDKTAMRTESTQSSCSSSSSHHLPRQKRNKLHHHELHQQVEIMEPIQMEIDDGSQLQALADPLPFARSYQLEALEKAIHENTIVFLETGSGKTLIAIMLLRSYAYMLRKPSRHIAVFLVPKVVLVTQQAEAVKTHTDLKVGMYWGDMGVDYWDAATWKKELDEHEVLVMTPAILLRSLRHSFLKLDMIKLLIMDECHHAKGRDPYACIMKEFYHRELNSGISDLPRIFGMTASPIKSKVGSSEYSLSVNIRDLMTLMDSKVYTCVSEDVIAKFIPISTPKFKFYMKNEIPYVLFEKLAVELNMLKQQYELSLKTLHFTTSVAETAHKRITKNFSSIMFCLDTLGVWLALKAAEFLSSHESESFKSGDIFVKEFNLDTVKLFKTYLSSGPQRFIGNNTKSDKDMGLMTSKVCCLVDTLLEYRGLSDMRCIVFVERVITAIVLQDLLNVLLPKYNSWKTKCIAGNNTGVHNQSRKMQNEIVEEFRMGKVNIIVATSILEEGLDVQSCNLVIRFDPCPTVCSFIQSRGRARMQNSDYILMVQRGDSVTYSRLEQYLASGDLMRKESLRHSSLPFDHFESDQFNEEVYRVESTKAIVTLSSSIELIHIFCSWLPSDGYFKPTPRWVKETGTLLLPKSCPIQTVCVEGDKKALKKIACLEACKQLHKIGALTDNLVPKIYVEEGEMQDFANEPFNEEQPSYMPCELVNHFSNTENTIYHCYLMELNSNFSDDISNVVVALRVELDREIGSKEFQMPYDQGSLCVKLRYTGTIDLSPNQVLLCKRFQVTILRLLLDHNMEKLRSADNLCSEGDPEIDYLLLPTHKQRLSVDWSSINSLYPSKFACGNHSLNVWTKNGRVCTCILRNSLVYTPHNDHFYITTDITCLNGNSHLNLRHGGITTYKKYFMQKHDIKLKFEQQRLLNARHLYHVKNYCHGHKQQEDTVSEASKSTVELPPELCYIVMSPVPISTIHSFSFVPSIMHRVESLLVASNLKKLHLDHCMQNVVSTSKVLEAITSKSCGESFHYESLETLGDSFLKYATSQHLFQTYPNHHEGLLTVKREKIISNAALCKFGCSCNLPGFIRNSRFDPQTWAVPGYKSTSLKLEELDSKGAKAFVSGKRKLRRKVIADVVEALIGAYLSTSGEEAALLFMNWVGIKVNFNFSPYERHYSIQPERLINVNFLESLLNYSFHDRHLLVEAFTHGSYMLPEIPRCYQRLEFLGDSVLDYLITRHLDNKYPGMSPGQLTDMRSASVSNDCYAWSAVKAGLHKHILHASQDLHKDIVVIVNEVAKFSSASPIVWELDISFPKVLGDIIESLAGAIFVDSEYNKETVWQCIRPLLEPLVTPETLTMHPTRELSELCQKESYKIEKIGSRKNGVTSYLMEVQANGTTIYSYEYTGYADKKTAKRIVCREILKQMKKTQPK</sequence>
<dbReference type="PROSITE" id="PS51327">
    <property type="entry name" value="DICER_DSRBF"/>
    <property type="match status" value="1"/>
</dbReference>
<feature type="domain" description="Dicer dsRNA-binding fold" evidence="24">
    <location>
        <begin position="603"/>
        <end position="685"/>
    </location>
</feature>
<evidence type="ECO:0000256" key="10">
    <source>
        <dbReference type="ARBA" id="ARBA00022806"/>
    </source>
</evidence>
<comment type="similarity">
    <text evidence="17 18">Belongs to the helicase family. Dicer subfamily.</text>
</comment>
<keyword evidence="25" id="KW-1185">Reference proteome</keyword>
<dbReference type="InterPro" id="IPR000999">
    <property type="entry name" value="RNase_III_dom"/>
</dbReference>
<dbReference type="CDD" id="cd18034">
    <property type="entry name" value="DEXHc_dicer"/>
    <property type="match status" value="1"/>
</dbReference>
<evidence type="ECO:0000256" key="6">
    <source>
        <dbReference type="ARBA" id="ARBA00022737"/>
    </source>
</evidence>
<dbReference type="CDD" id="cd18802">
    <property type="entry name" value="SF2_C_dicer"/>
    <property type="match status" value="1"/>
</dbReference>
<evidence type="ECO:0000256" key="2">
    <source>
        <dbReference type="ARBA" id="ARBA00001946"/>
    </source>
</evidence>
<dbReference type="Pfam" id="PF03368">
    <property type="entry name" value="Dicer_dimer"/>
    <property type="match status" value="1"/>
</dbReference>
<dbReference type="GeneID" id="107483243"/>
<feature type="domain" description="RNase III" evidence="20">
    <location>
        <begin position="1179"/>
        <end position="1326"/>
    </location>
</feature>
<keyword evidence="7" id="KW-0547">Nucleotide-binding</keyword>
<dbReference type="PROSITE" id="PS00517">
    <property type="entry name" value="RNASE_3_1"/>
    <property type="match status" value="1"/>
</dbReference>
<feature type="domain" description="Helicase ATP-binding" evidence="22">
    <location>
        <begin position="78"/>
        <end position="257"/>
    </location>
</feature>
<dbReference type="PANTHER" id="PTHR14950">
    <property type="entry name" value="DICER-RELATED"/>
    <property type="match status" value="1"/>
</dbReference>
<keyword evidence="9" id="KW-0378">Hydrolase</keyword>
<dbReference type="SMART" id="SM00949">
    <property type="entry name" value="PAZ"/>
    <property type="match status" value="1"/>
</dbReference>
<keyword evidence="11" id="KW-0067">ATP-binding</keyword>
<evidence type="ECO:0000259" key="22">
    <source>
        <dbReference type="PROSITE" id="PS51192"/>
    </source>
</evidence>
<keyword evidence="6" id="KW-0677">Repeat</keyword>
<dbReference type="FunFam" id="1.10.1520.10:FF:000004">
    <property type="entry name" value="Endoribonuclease dicer-like 1"/>
    <property type="match status" value="1"/>
</dbReference>
<dbReference type="Pfam" id="PF00270">
    <property type="entry name" value="DEAD"/>
    <property type="match status" value="1"/>
</dbReference>
<dbReference type="SMART" id="SM00535">
    <property type="entry name" value="RIBOc"/>
    <property type="match status" value="2"/>
</dbReference>
<gene>
    <name evidence="26" type="primary">LOC107483243</name>
</gene>
<dbReference type="InterPro" id="IPR036389">
    <property type="entry name" value="RNase_III_sf"/>
</dbReference>
<evidence type="ECO:0000256" key="16">
    <source>
        <dbReference type="ARBA" id="ARBA00023242"/>
    </source>
</evidence>
<evidence type="ECO:0000259" key="23">
    <source>
        <dbReference type="PROSITE" id="PS51194"/>
    </source>
</evidence>
<evidence type="ECO:0000256" key="4">
    <source>
        <dbReference type="ARBA" id="ARBA00022722"/>
    </source>
</evidence>
<feature type="domain" description="RNase III" evidence="20">
    <location>
        <begin position="1012"/>
        <end position="1143"/>
    </location>
</feature>
<comment type="subcellular location">
    <subcellularLocation>
        <location evidence="3">Nucleus</location>
    </subcellularLocation>
</comment>
<evidence type="ECO:0000256" key="3">
    <source>
        <dbReference type="ARBA" id="ARBA00004123"/>
    </source>
</evidence>
<dbReference type="PROSITE" id="PS51192">
    <property type="entry name" value="HELICASE_ATP_BIND_1"/>
    <property type="match status" value="1"/>
</dbReference>
<dbReference type="Gene3D" id="3.40.50.300">
    <property type="entry name" value="P-loop containing nucleotide triphosphate hydrolases"/>
    <property type="match status" value="2"/>
</dbReference>
<evidence type="ECO:0000259" key="24">
    <source>
        <dbReference type="PROSITE" id="PS51327"/>
    </source>
</evidence>
<keyword evidence="8" id="KW-0255">Endonuclease</keyword>
<feature type="domain" description="Helicase C-terminal" evidence="23">
    <location>
        <begin position="418"/>
        <end position="582"/>
    </location>
</feature>
<dbReference type="InterPro" id="IPR036085">
    <property type="entry name" value="PAZ_dom_sf"/>
</dbReference>
<dbReference type="GO" id="GO:0010267">
    <property type="term" value="P:ta-siRNA processing"/>
    <property type="evidence" value="ECO:0007669"/>
    <property type="project" value="UniProtKB-ARBA"/>
</dbReference>
<name>A0A9C6TLP9_ARADU</name>
<dbReference type="Pfam" id="PF00636">
    <property type="entry name" value="Ribonuclease_3"/>
    <property type="match status" value="2"/>
</dbReference>
<dbReference type="GO" id="GO:0003723">
    <property type="term" value="F:RNA binding"/>
    <property type="evidence" value="ECO:0007669"/>
    <property type="project" value="UniProtKB-UniRule"/>
</dbReference>
<organism evidence="25 26">
    <name type="scientific">Arachis duranensis</name>
    <name type="common">Wild peanut</name>
    <dbReference type="NCBI Taxonomy" id="130453"/>
    <lineage>
        <taxon>Eukaryota</taxon>
        <taxon>Viridiplantae</taxon>
        <taxon>Streptophyta</taxon>
        <taxon>Embryophyta</taxon>
        <taxon>Tracheophyta</taxon>
        <taxon>Spermatophyta</taxon>
        <taxon>Magnoliopsida</taxon>
        <taxon>eudicotyledons</taxon>
        <taxon>Gunneridae</taxon>
        <taxon>Pentapetalae</taxon>
        <taxon>rosids</taxon>
        <taxon>fabids</taxon>
        <taxon>Fabales</taxon>
        <taxon>Fabaceae</taxon>
        <taxon>Papilionoideae</taxon>
        <taxon>50 kb inversion clade</taxon>
        <taxon>dalbergioids sensu lato</taxon>
        <taxon>Dalbergieae</taxon>
        <taxon>Pterocarpus clade</taxon>
        <taxon>Arachis</taxon>
    </lineage>
</organism>
<keyword evidence="12" id="KW-0460">Magnesium</keyword>
<evidence type="ECO:0000313" key="26">
    <source>
        <dbReference type="RefSeq" id="XP_052116335.1"/>
    </source>
</evidence>
<evidence type="ECO:0000256" key="8">
    <source>
        <dbReference type="ARBA" id="ARBA00022759"/>
    </source>
</evidence>
<dbReference type="SUPFAM" id="SSF54768">
    <property type="entry name" value="dsRNA-binding domain-like"/>
    <property type="match status" value="1"/>
</dbReference>
<dbReference type="GO" id="GO:0004525">
    <property type="term" value="F:ribonuclease III activity"/>
    <property type="evidence" value="ECO:0007669"/>
    <property type="project" value="InterPro"/>
</dbReference>
<evidence type="ECO:0000256" key="9">
    <source>
        <dbReference type="ARBA" id="ARBA00022801"/>
    </source>
</evidence>
<dbReference type="RefSeq" id="XP_052116335.1">
    <property type="nucleotide sequence ID" value="XM_052260375.1"/>
</dbReference>
<keyword evidence="13 18" id="KW-0694">RNA-binding</keyword>
<evidence type="ECO:0000313" key="25">
    <source>
        <dbReference type="Proteomes" id="UP000515211"/>
    </source>
</evidence>
<dbReference type="Proteomes" id="UP000515211">
    <property type="component" value="Chromosome 4"/>
</dbReference>
<feature type="compositionally biased region" description="Basic and acidic residues" evidence="19">
    <location>
        <begin position="1"/>
        <end position="11"/>
    </location>
</feature>
<keyword evidence="5" id="KW-0479">Metal-binding</keyword>
<evidence type="ECO:0000259" key="21">
    <source>
        <dbReference type="PROSITE" id="PS50821"/>
    </source>
</evidence>
<dbReference type="SMART" id="SM00490">
    <property type="entry name" value="HELICc"/>
    <property type="match status" value="1"/>
</dbReference>
<keyword evidence="16" id="KW-0539">Nucleus</keyword>
<evidence type="ECO:0000256" key="17">
    <source>
        <dbReference type="ARBA" id="ARBA00035116"/>
    </source>
</evidence>
<evidence type="ECO:0000256" key="15">
    <source>
        <dbReference type="ARBA" id="ARBA00023211"/>
    </source>
</evidence>
<dbReference type="PROSITE" id="PS50142">
    <property type="entry name" value="RNASE_3_2"/>
    <property type="match status" value="2"/>
</dbReference>
<dbReference type="PANTHER" id="PTHR14950:SF70">
    <property type="entry name" value="ENDORIBONUCLEASE DICER HOMOLOG 2"/>
    <property type="match status" value="1"/>
</dbReference>
<dbReference type="Gene3D" id="1.10.1520.10">
    <property type="entry name" value="Ribonuclease III domain"/>
    <property type="match status" value="2"/>
</dbReference>
<evidence type="ECO:0000259" key="20">
    <source>
        <dbReference type="PROSITE" id="PS50142"/>
    </source>
</evidence>